<name>A0A9P3GS15_9APHY</name>
<keyword evidence="3" id="KW-1185">Reference proteome</keyword>
<protein>
    <submittedName>
        <fullName evidence="2">Uncharacterized protein</fullName>
    </submittedName>
</protein>
<evidence type="ECO:0000313" key="3">
    <source>
        <dbReference type="Proteomes" id="UP000703269"/>
    </source>
</evidence>
<dbReference type="Proteomes" id="UP000703269">
    <property type="component" value="Unassembled WGS sequence"/>
</dbReference>
<reference evidence="2 3" key="1">
    <citation type="submission" date="2021-08" db="EMBL/GenBank/DDBJ databases">
        <title>Draft Genome Sequence of Phanerochaete sordida strain YK-624.</title>
        <authorList>
            <person name="Mori T."/>
            <person name="Dohra H."/>
            <person name="Suzuki T."/>
            <person name="Kawagishi H."/>
            <person name="Hirai H."/>
        </authorList>
    </citation>
    <scope>NUCLEOTIDE SEQUENCE [LARGE SCALE GENOMIC DNA]</scope>
    <source>
        <strain evidence="2 3">YK-624</strain>
    </source>
</reference>
<organism evidence="2 3">
    <name type="scientific">Phanerochaete sordida</name>
    <dbReference type="NCBI Taxonomy" id="48140"/>
    <lineage>
        <taxon>Eukaryota</taxon>
        <taxon>Fungi</taxon>
        <taxon>Dikarya</taxon>
        <taxon>Basidiomycota</taxon>
        <taxon>Agaricomycotina</taxon>
        <taxon>Agaricomycetes</taxon>
        <taxon>Polyporales</taxon>
        <taxon>Phanerochaetaceae</taxon>
        <taxon>Phanerochaete</taxon>
    </lineage>
</organism>
<comment type="caution">
    <text evidence="2">The sequence shown here is derived from an EMBL/GenBank/DDBJ whole genome shotgun (WGS) entry which is preliminary data.</text>
</comment>
<gene>
    <name evidence="2" type="ORF">PsYK624_171350</name>
</gene>
<dbReference type="EMBL" id="BPQB01000211">
    <property type="protein sequence ID" value="GJF00833.1"/>
    <property type="molecule type" value="Genomic_DNA"/>
</dbReference>
<dbReference type="AlphaFoldDB" id="A0A9P3GS15"/>
<accession>A0A9P3GS15</accession>
<feature type="region of interest" description="Disordered" evidence="1">
    <location>
        <begin position="1"/>
        <end position="67"/>
    </location>
</feature>
<evidence type="ECO:0000313" key="2">
    <source>
        <dbReference type="EMBL" id="GJF00833.1"/>
    </source>
</evidence>
<feature type="compositionally biased region" description="Basic and acidic residues" evidence="1">
    <location>
        <begin position="13"/>
        <end position="26"/>
    </location>
</feature>
<feature type="compositionally biased region" description="Polar residues" evidence="1">
    <location>
        <begin position="45"/>
        <end position="62"/>
    </location>
</feature>
<proteinExistence type="predicted"/>
<feature type="region of interest" description="Disordered" evidence="1">
    <location>
        <begin position="228"/>
        <end position="252"/>
    </location>
</feature>
<feature type="compositionally biased region" description="Polar residues" evidence="1">
    <location>
        <begin position="243"/>
        <end position="252"/>
    </location>
</feature>
<evidence type="ECO:0000256" key="1">
    <source>
        <dbReference type="SAM" id="MobiDB-lite"/>
    </source>
</evidence>
<sequence length="252" mass="27813">MPTSLMKTPSRPRRSDLIRRLAKDLRTPSPQRSGSRPVAGERSMPSDTSTASRTAAPSQTARTPWPWTSRRIGCSSRRLCPHWPSAALVANALVSRVWTAPSPALAGFDARWAGLFGRRTWVPSPGTWRPDRCGRQPRVNEIGPSKRSAHMELHSALEHASCSQGLPVYPCHHPKPLEMYTQAVAAYPGAANMAGLEPPRRRAWPAALELGQATRPGLQLAVGAHRRCLRSQTRSTMPRRRSSQTQAPRVFD</sequence>